<keyword evidence="4" id="KW-1185">Reference proteome</keyword>
<reference evidence="3 4" key="1">
    <citation type="submission" date="2018-02" db="EMBL/GenBank/DDBJ databases">
        <title>Solimicrobium silvestre gen. nov., sp. nov., isolated from alpine forest soil.</title>
        <authorList>
            <person name="Margesin R."/>
            <person name="Albuquerque L."/>
            <person name="Zhang D.-C."/>
            <person name="Froufe H.J.C."/>
            <person name="Severino R."/>
            <person name="Roxo I."/>
            <person name="Egas C."/>
            <person name="Da Costa M.S."/>
        </authorList>
    </citation>
    <scope>NUCLEOTIDE SEQUENCE [LARGE SCALE GENOMIC DNA]</scope>
    <source>
        <strain evidence="3 4">S20-91</strain>
    </source>
</reference>
<comment type="caution">
    <text evidence="3">The sequence shown here is derived from an EMBL/GenBank/DDBJ whole genome shotgun (WGS) entry which is preliminary data.</text>
</comment>
<dbReference type="InterPro" id="IPR021812">
    <property type="entry name" value="DUF3391"/>
</dbReference>
<evidence type="ECO:0000259" key="2">
    <source>
        <dbReference type="PROSITE" id="PS51832"/>
    </source>
</evidence>
<dbReference type="InterPro" id="IPR037522">
    <property type="entry name" value="HD_GYP_dom"/>
</dbReference>
<accession>A0A2S9GX05</accession>
<dbReference type="Pfam" id="PF13487">
    <property type="entry name" value="HD_5"/>
    <property type="match status" value="1"/>
</dbReference>
<feature type="domain" description="HD-GYP" evidence="2">
    <location>
        <begin position="163"/>
        <end position="358"/>
    </location>
</feature>
<evidence type="ECO:0000259" key="1">
    <source>
        <dbReference type="PROSITE" id="PS51831"/>
    </source>
</evidence>
<dbReference type="RefSeq" id="WP_105532662.1">
    <property type="nucleotide sequence ID" value="NZ_PUGF01000014.1"/>
</dbReference>
<proteinExistence type="predicted"/>
<dbReference type="InterPro" id="IPR006674">
    <property type="entry name" value="HD_domain"/>
</dbReference>
<dbReference type="PANTHER" id="PTHR43155">
    <property type="entry name" value="CYCLIC DI-GMP PHOSPHODIESTERASE PA4108-RELATED"/>
    <property type="match status" value="1"/>
</dbReference>
<evidence type="ECO:0000313" key="3">
    <source>
        <dbReference type="EMBL" id="PRC92250.1"/>
    </source>
</evidence>
<dbReference type="PANTHER" id="PTHR43155:SF2">
    <property type="entry name" value="CYCLIC DI-GMP PHOSPHODIESTERASE PA4108"/>
    <property type="match status" value="1"/>
</dbReference>
<gene>
    <name evidence="3" type="ORF">S2091_2909</name>
</gene>
<evidence type="ECO:0000313" key="4">
    <source>
        <dbReference type="Proteomes" id="UP000237839"/>
    </source>
</evidence>
<dbReference type="SMART" id="SM00471">
    <property type="entry name" value="HDc"/>
    <property type="match status" value="1"/>
</dbReference>
<dbReference type="AlphaFoldDB" id="A0A2S9GX05"/>
<dbReference type="SUPFAM" id="SSF109604">
    <property type="entry name" value="HD-domain/PDEase-like"/>
    <property type="match status" value="1"/>
</dbReference>
<dbReference type="Pfam" id="PF11871">
    <property type="entry name" value="DUF3391"/>
    <property type="match status" value="1"/>
</dbReference>
<organism evidence="3 4">
    <name type="scientific">Solimicrobium silvestre</name>
    <dbReference type="NCBI Taxonomy" id="2099400"/>
    <lineage>
        <taxon>Bacteria</taxon>
        <taxon>Pseudomonadati</taxon>
        <taxon>Pseudomonadota</taxon>
        <taxon>Betaproteobacteria</taxon>
        <taxon>Burkholderiales</taxon>
        <taxon>Oxalobacteraceae</taxon>
        <taxon>Solimicrobium</taxon>
    </lineage>
</organism>
<dbReference type="PROSITE" id="PS51831">
    <property type="entry name" value="HD"/>
    <property type="match status" value="1"/>
</dbReference>
<dbReference type="NCBIfam" id="TIGR00277">
    <property type="entry name" value="HDIG"/>
    <property type="match status" value="1"/>
</dbReference>
<dbReference type="OrthoDB" id="9764808at2"/>
<dbReference type="EMBL" id="PUGF01000014">
    <property type="protein sequence ID" value="PRC92250.1"/>
    <property type="molecule type" value="Genomic_DNA"/>
</dbReference>
<dbReference type="CDD" id="cd00077">
    <property type="entry name" value="HDc"/>
    <property type="match status" value="1"/>
</dbReference>
<dbReference type="Gene3D" id="1.10.3210.10">
    <property type="entry name" value="Hypothetical protein af1432"/>
    <property type="match status" value="1"/>
</dbReference>
<dbReference type="GO" id="GO:0008081">
    <property type="term" value="F:phosphoric diester hydrolase activity"/>
    <property type="evidence" value="ECO:0007669"/>
    <property type="project" value="UniProtKB-ARBA"/>
</dbReference>
<dbReference type="Proteomes" id="UP000237839">
    <property type="component" value="Unassembled WGS sequence"/>
</dbReference>
<feature type="domain" description="HD" evidence="1">
    <location>
        <begin position="185"/>
        <end position="307"/>
    </location>
</feature>
<protein>
    <submittedName>
        <fullName evidence="3">HDIG: uncharacterized domain HDIG</fullName>
    </submittedName>
</protein>
<dbReference type="InterPro" id="IPR003607">
    <property type="entry name" value="HD/PDEase_dom"/>
</dbReference>
<dbReference type="InterPro" id="IPR006675">
    <property type="entry name" value="HDIG_dom"/>
</dbReference>
<name>A0A2S9GX05_9BURK</name>
<sequence>MQNLPRRDSYIMPDQLCVGLYVHLDLNWTKHPFSFSSFKIEKTDQIDTIRGLGLQRIRYTPNKSDCYPVEVANDPNVTAPVAAKNAADPVIYAEAVIEAPDGTIFKEKHQLIDRMAQQGEKILACEREFAAALRALKLMWQNMFANPAAVAEQAGSMVGKMAESTLMESEIAIHLMIDHKNGSDIYTHALNVAVLSMILAKEMGRSLEDIKLIGLGALFHDVGCTDAPRRIKEKSEPLTTMEAATMHQHCKQGVDICNRLQLPYEAVLIVWQHHERIDGSGYPAKLRDKQLSPLASIVAVADAYDEICNPINSAQARTPHESLSLIYAQQRTRFDGKALTALVHCLGVYPPGTIVLLSNGIIGMVVAVNTKRPLKPTVLVYDPATAKNEAILIDLEQEVDVSITKTISPHQLSPEIFEFLAPGKRASYYMRAVA</sequence>
<dbReference type="PROSITE" id="PS51832">
    <property type="entry name" value="HD_GYP"/>
    <property type="match status" value="1"/>
</dbReference>